<keyword evidence="2" id="KW-0732">Signal</keyword>
<protein>
    <submittedName>
        <fullName evidence="3">Uncharacterized protein</fullName>
    </submittedName>
</protein>
<feature type="chain" id="PRO_5035787139" evidence="2">
    <location>
        <begin position="24"/>
        <end position="125"/>
    </location>
</feature>
<gene>
    <name evidence="3" type="ORF">CLODIP_2_CD15436</name>
</gene>
<evidence type="ECO:0000313" key="3">
    <source>
        <dbReference type="EMBL" id="CAB3362821.1"/>
    </source>
</evidence>
<feature type="region of interest" description="Disordered" evidence="1">
    <location>
        <begin position="59"/>
        <end position="96"/>
    </location>
</feature>
<evidence type="ECO:0000256" key="2">
    <source>
        <dbReference type="SAM" id="SignalP"/>
    </source>
</evidence>
<feature type="signal peptide" evidence="2">
    <location>
        <begin position="1"/>
        <end position="23"/>
    </location>
</feature>
<reference evidence="3 4" key="1">
    <citation type="submission" date="2020-04" db="EMBL/GenBank/DDBJ databases">
        <authorList>
            <person name="Alioto T."/>
            <person name="Alioto T."/>
            <person name="Gomez Garrido J."/>
        </authorList>
    </citation>
    <scope>NUCLEOTIDE SEQUENCE [LARGE SCALE GENOMIC DNA]</scope>
</reference>
<proteinExistence type="predicted"/>
<organism evidence="3 4">
    <name type="scientific">Cloeon dipterum</name>
    <dbReference type="NCBI Taxonomy" id="197152"/>
    <lineage>
        <taxon>Eukaryota</taxon>
        <taxon>Metazoa</taxon>
        <taxon>Ecdysozoa</taxon>
        <taxon>Arthropoda</taxon>
        <taxon>Hexapoda</taxon>
        <taxon>Insecta</taxon>
        <taxon>Pterygota</taxon>
        <taxon>Palaeoptera</taxon>
        <taxon>Ephemeroptera</taxon>
        <taxon>Pisciforma</taxon>
        <taxon>Baetidae</taxon>
        <taxon>Cloeon</taxon>
    </lineage>
</organism>
<keyword evidence="4" id="KW-1185">Reference proteome</keyword>
<dbReference type="EMBL" id="CADEPI010000010">
    <property type="protein sequence ID" value="CAB3362821.1"/>
    <property type="molecule type" value="Genomic_DNA"/>
</dbReference>
<accession>A0A8S1C407</accession>
<dbReference type="AlphaFoldDB" id="A0A8S1C407"/>
<dbReference type="Proteomes" id="UP000494165">
    <property type="component" value="Unassembled WGS sequence"/>
</dbReference>
<evidence type="ECO:0000313" key="4">
    <source>
        <dbReference type="Proteomes" id="UP000494165"/>
    </source>
</evidence>
<name>A0A8S1C407_9INSE</name>
<evidence type="ECO:0000256" key="1">
    <source>
        <dbReference type="SAM" id="MobiDB-lite"/>
    </source>
</evidence>
<sequence>MAYIPAVVQLWIAIIVLWVPVRSQETLSEDSQTTTQGAINAAQEAGDYSLATPRIFNPFGSEFDGQSTTQYPLDGEQEPLNPDQEHPSDYPEGEDTTFSGWTSLTVAWTGAYATVTSNGTFDYCV</sequence>
<comment type="caution">
    <text evidence="3">The sequence shown here is derived from an EMBL/GenBank/DDBJ whole genome shotgun (WGS) entry which is preliminary data.</text>
</comment>